<dbReference type="PROSITE" id="PS50887">
    <property type="entry name" value="GGDEF"/>
    <property type="match status" value="1"/>
</dbReference>
<dbReference type="AlphaFoldDB" id="A0A1T5LXB2"/>
<dbReference type="GO" id="GO:0005886">
    <property type="term" value="C:plasma membrane"/>
    <property type="evidence" value="ECO:0007669"/>
    <property type="project" value="TreeGrafter"/>
</dbReference>
<feature type="domain" description="GGDEF" evidence="5">
    <location>
        <begin position="228"/>
        <end position="358"/>
    </location>
</feature>
<dbReference type="Gene3D" id="3.30.70.270">
    <property type="match status" value="1"/>
</dbReference>
<dbReference type="CDD" id="cd01949">
    <property type="entry name" value="GGDEF"/>
    <property type="match status" value="1"/>
</dbReference>
<dbReference type="Pfam" id="PF05230">
    <property type="entry name" value="MASE2"/>
    <property type="match status" value="1"/>
</dbReference>
<dbReference type="GO" id="GO:0043709">
    <property type="term" value="P:cell adhesion involved in single-species biofilm formation"/>
    <property type="evidence" value="ECO:0007669"/>
    <property type="project" value="TreeGrafter"/>
</dbReference>
<evidence type="ECO:0000256" key="3">
    <source>
        <dbReference type="SAM" id="MobiDB-lite"/>
    </source>
</evidence>
<dbReference type="EC" id="2.7.7.65" evidence="2"/>
<dbReference type="OrthoDB" id="9803824at2"/>
<dbReference type="Pfam" id="PF00990">
    <property type="entry name" value="GGDEF"/>
    <property type="match status" value="1"/>
</dbReference>
<accession>A0A1T5LXB2</accession>
<organism evidence="6 7">
    <name type="scientific">Pseudoxanthomonas indica</name>
    <dbReference type="NCBI Taxonomy" id="428993"/>
    <lineage>
        <taxon>Bacteria</taxon>
        <taxon>Pseudomonadati</taxon>
        <taxon>Pseudomonadota</taxon>
        <taxon>Gammaproteobacteria</taxon>
        <taxon>Lysobacterales</taxon>
        <taxon>Lysobacteraceae</taxon>
        <taxon>Pseudoxanthomonas</taxon>
    </lineage>
</organism>
<dbReference type="SUPFAM" id="SSF55073">
    <property type="entry name" value="Nucleotide cyclase"/>
    <property type="match status" value="1"/>
</dbReference>
<dbReference type="PANTHER" id="PTHR45138:SF24">
    <property type="entry name" value="DIGUANYLATE CYCLASE DGCC-RELATED"/>
    <property type="match status" value="1"/>
</dbReference>
<feature type="transmembrane region" description="Helical" evidence="4">
    <location>
        <begin position="86"/>
        <end position="104"/>
    </location>
</feature>
<evidence type="ECO:0000256" key="2">
    <source>
        <dbReference type="ARBA" id="ARBA00012528"/>
    </source>
</evidence>
<proteinExistence type="predicted"/>
<dbReference type="SMART" id="SM00267">
    <property type="entry name" value="GGDEF"/>
    <property type="match status" value="1"/>
</dbReference>
<dbReference type="InterPro" id="IPR029787">
    <property type="entry name" value="Nucleotide_cyclase"/>
</dbReference>
<dbReference type="PANTHER" id="PTHR45138">
    <property type="entry name" value="REGULATORY COMPONENTS OF SENSORY TRANSDUCTION SYSTEM"/>
    <property type="match status" value="1"/>
</dbReference>
<keyword evidence="4" id="KW-1133">Transmembrane helix</keyword>
<dbReference type="GO" id="GO:0052621">
    <property type="term" value="F:diguanylate cyclase activity"/>
    <property type="evidence" value="ECO:0007669"/>
    <property type="project" value="UniProtKB-EC"/>
</dbReference>
<feature type="compositionally biased region" description="Low complexity" evidence="3">
    <location>
        <begin position="356"/>
        <end position="374"/>
    </location>
</feature>
<dbReference type="GO" id="GO:1902201">
    <property type="term" value="P:negative regulation of bacterial-type flagellum-dependent cell motility"/>
    <property type="evidence" value="ECO:0007669"/>
    <property type="project" value="TreeGrafter"/>
</dbReference>
<keyword evidence="4" id="KW-0472">Membrane</keyword>
<gene>
    <name evidence="6" type="ORF">SAMN06296058_3343</name>
</gene>
<keyword evidence="7" id="KW-1185">Reference proteome</keyword>
<sequence>MNERRRTPPLSRVSKHYPLAPHLIFPRRLYLLRTLGCAFALLATLPVMHQIQAPAWQWGLLMVMGLAWPHAAWWRYLQTRDPNRTEAMTLLMECAFVGLALPMLEFSLAASLTLLAITNLCAVIGGGLPLLTRGWLAQLAGLVLGVLVFGMHVPPPPELALTLAALPMALVLPLGILHTSHDVIQNLRRRRVELERRGWHDGLSGLFNRGRWEETVRAEFARCRRTGQPATLVLVDLDHFKQINDLYGHAEGDSAIRRFSDLLRSDLRDIDVPGRYGGEEFGILLPHTLSAEAADVMRRLQRRLHEAPLSRHRTITASFGVAQLGADIESADAWIRQADLMLYRAKYDGRDRIAERGTSTATAPAARRAGPLRPVLSPRNPDVLSQLLQGIDVADTPVAMYDPDDKLVMANEAYVRLHAIPPGVEHFEDIIRHTHAQRFGPDLGVDDVEVWLSDIQQQRRSKPRRIFPVVTHDGQRFRGIETCFNGGWVLTTMVAPEGAV</sequence>
<comment type="cofactor">
    <cofactor evidence="1">
        <name>Mg(2+)</name>
        <dbReference type="ChEBI" id="CHEBI:18420"/>
    </cofactor>
</comment>
<feature type="transmembrane region" description="Helical" evidence="4">
    <location>
        <begin position="30"/>
        <end position="49"/>
    </location>
</feature>
<dbReference type="InterPro" id="IPR000160">
    <property type="entry name" value="GGDEF_dom"/>
</dbReference>
<dbReference type="NCBIfam" id="TIGR00254">
    <property type="entry name" value="GGDEF"/>
    <property type="match status" value="1"/>
</dbReference>
<evidence type="ECO:0000259" key="5">
    <source>
        <dbReference type="PROSITE" id="PS50887"/>
    </source>
</evidence>
<evidence type="ECO:0000313" key="7">
    <source>
        <dbReference type="Proteomes" id="UP000190341"/>
    </source>
</evidence>
<feature type="transmembrane region" description="Helical" evidence="4">
    <location>
        <begin position="135"/>
        <end position="153"/>
    </location>
</feature>
<feature type="transmembrane region" description="Helical" evidence="4">
    <location>
        <begin position="159"/>
        <end position="180"/>
    </location>
</feature>
<feature type="transmembrane region" description="Helical" evidence="4">
    <location>
        <begin position="55"/>
        <end position="74"/>
    </location>
</feature>
<dbReference type="InterPro" id="IPR007894">
    <property type="entry name" value="MASE2"/>
</dbReference>
<evidence type="ECO:0000256" key="1">
    <source>
        <dbReference type="ARBA" id="ARBA00001946"/>
    </source>
</evidence>
<dbReference type="InterPro" id="IPR050469">
    <property type="entry name" value="Diguanylate_Cyclase"/>
</dbReference>
<dbReference type="InterPro" id="IPR043128">
    <property type="entry name" value="Rev_trsase/Diguanyl_cyclase"/>
</dbReference>
<feature type="transmembrane region" description="Helical" evidence="4">
    <location>
        <begin position="110"/>
        <end position="128"/>
    </location>
</feature>
<keyword evidence="4" id="KW-0812">Transmembrane</keyword>
<reference evidence="6 7" key="1">
    <citation type="submission" date="2017-02" db="EMBL/GenBank/DDBJ databases">
        <authorList>
            <person name="Peterson S.W."/>
        </authorList>
    </citation>
    <scope>NUCLEOTIDE SEQUENCE [LARGE SCALE GENOMIC DNA]</scope>
    <source>
        <strain evidence="6 7">P15</strain>
    </source>
</reference>
<dbReference type="STRING" id="428993.SAMN06296058_3343"/>
<dbReference type="EMBL" id="FUZV01000002">
    <property type="protein sequence ID" value="SKC80572.1"/>
    <property type="molecule type" value="Genomic_DNA"/>
</dbReference>
<protein>
    <recommendedName>
        <fullName evidence="2">diguanylate cyclase</fullName>
        <ecNumber evidence="2">2.7.7.65</ecNumber>
    </recommendedName>
</protein>
<evidence type="ECO:0000256" key="4">
    <source>
        <dbReference type="SAM" id="Phobius"/>
    </source>
</evidence>
<feature type="region of interest" description="Disordered" evidence="3">
    <location>
        <begin position="355"/>
        <end position="375"/>
    </location>
</feature>
<dbReference type="FunFam" id="3.30.70.270:FF:000001">
    <property type="entry name" value="Diguanylate cyclase domain protein"/>
    <property type="match status" value="1"/>
</dbReference>
<evidence type="ECO:0000313" key="6">
    <source>
        <dbReference type="EMBL" id="SKC80572.1"/>
    </source>
</evidence>
<dbReference type="Proteomes" id="UP000190341">
    <property type="component" value="Unassembled WGS sequence"/>
</dbReference>
<dbReference type="RefSeq" id="WP_079725860.1">
    <property type="nucleotide sequence ID" value="NZ_BMCL01000001.1"/>
</dbReference>
<name>A0A1T5LXB2_9GAMM</name>